<evidence type="ECO:0000313" key="3">
    <source>
        <dbReference type="EMBL" id="VFK26718.1"/>
    </source>
</evidence>
<evidence type="ECO:0000313" key="4">
    <source>
        <dbReference type="EMBL" id="VFK74606.1"/>
    </source>
</evidence>
<reference evidence="4" key="1">
    <citation type="submission" date="2019-02" db="EMBL/GenBank/DDBJ databases">
        <authorList>
            <person name="Gruber-Vodicka R. H."/>
            <person name="Seah K. B. B."/>
        </authorList>
    </citation>
    <scope>NUCLEOTIDE SEQUENCE</scope>
    <source>
        <strain evidence="2">BECK_BZ197</strain>
        <strain evidence="4">BECK_BZ198</strain>
        <strain evidence="3">BECK_BZ199</strain>
    </source>
</reference>
<organism evidence="4">
    <name type="scientific">Candidatus Kentrum sp. MB</name>
    <dbReference type="NCBI Taxonomy" id="2138164"/>
    <lineage>
        <taxon>Bacteria</taxon>
        <taxon>Pseudomonadati</taxon>
        <taxon>Pseudomonadota</taxon>
        <taxon>Gammaproteobacteria</taxon>
        <taxon>Candidatus Kentrum</taxon>
    </lineage>
</organism>
<keyword evidence="1" id="KW-1133">Transmembrane helix</keyword>
<feature type="transmembrane region" description="Helical" evidence="1">
    <location>
        <begin position="9"/>
        <end position="29"/>
    </location>
</feature>
<dbReference type="EMBL" id="CAADGH010000007">
    <property type="protein sequence ID" value="VFK74606.1"/>
    <property type="molecule type" value="Genomic_DNA"/>
</dbReference>
<evidence type="ECO:0000256" key="1">
    <source>
        <dbReference type="SAM" id="Phobius"/>
    </source>
</evidence>
<proteinExistence type="predicted"/>
<dbReference type="EMBL" id="CAADFO010000006">
    <property type="protein sequence ID" value="VFK23822.1"/>
    <property type="molecule type" value="Genomic_DNA"/>
</dbReference>
<protein>
    <submittedName>
        <fullName evidence="4">Uncharacterized protein</fullName>
    </submittedName>
</protein>
<evidence type="ECO:0000313" key="2">
    <source>
        <dbReference type="EMBL" id="VFK23822.1"/>
    </source>
</evidence>
<feature type="transmembrane region" description="Helical" evidence="1">
    <location>
        <begin position="73"/>
        <end position="90"/>
    </location>
</feature>
<keyword evidence="1" id="KW-0472">Membrane</keyword>
<accession>A0A451B8J4</accession>
<keyword evidence="1" id="KW-0812">Transmembrane</keyword>
<dbReference type="EMBL" id="CAADFQ010000001">
    <property type="protein sequence ID" value="VFK26718.1"/>
    <property type="molecule type" value="Genomic_DNA"/>
</dbReference>
<feature type="transmembrane region" description="Helical" evidence="1">
    <location>
        <begin position="96"/>
        <end position="116"/>
    </location>
</feature>
<gene>
    <name evidence="2" type="ORF">BECKMB1821G_GA0114241_100625</name>
    <name evidence="4" type="ORF">BECKMB1821H_GA0114242_100725</name>
    <name evidence="3" type="ORF">BECKMB1821I_GA0114274_100198</name>
</gene>
<sequence>MPMENFQKFALALAIAVLGIWGIALILFPHQVLDLFSKEPFNHAATGMMGAALLGLAIISLASITRWIAPRRALGIAMLVLLVESAYLMLGAGTMLVTAPTSISLVIAAAVAFFLLI</sequence>
<feature type="transmembrane region" description="Helical" evidence="1">
    <location>
        <begin position="41"/>
        <end position="61"/>
    </location>
</feature>
<name>A0A451B8J4_9GAMM</name>
<dbReference type="AlphaFoldDB" id="A0A451B8J4"/>